<dbReference type="InterPro" id="IPR019554">
    <property type="entry name" value="Soluble_ligand-bd"/>
</dbReference>
<evidence type="ECO:0000259" key="6">
    <source>
        <dbReference type="Pfam" id="PF25994"/>
    </source>
</evidence>
<dbReference type="PANTHER" id="PTHR33619">
    <property type="entry name" value="POLYSACCHARIDE EXPORT PROTEIN GFCE-RELATED"/>
    <property type="match status" value="1"/>
</dbReference>
<feature type="signal peptide" evidence="3">
    <location>
        <begin position="1"/>
        <end position="21"/>
    </location>
</feature>
<dbReference type="InterPro" id="IPR049712">
    <property type="entry name" value="Poly_export"/>
</dbReference>
<dbReference type="Pfam" id="PF10531">
    <property type="entry name" value="SLBB"/>
    <property type="match status" value="1"/>
</dbReference>
<dbReference type="InterPro" id="IPR058781">
    <property type="entry name" value="HH_AprE-like"/>
</dbReference>
<name>A0A0P0Z3B2_9HYPH</name>
<dbReference type="OrthoDB" id="9798876at2"/>
<dbReference type="InterPro" id="IPR003715">
    <property type="entry name" value="Poly_export_N"/>
</dbReference>
<dbReference type="EMBL" id="LC066377">
    <property type="protein sequence ID" value="BAT28250.1"/>
    <property type="molecule type" value="Genomic_DNA"/>
</dbReference>
<keyword evidence="1 3" id="KW-0732">Signal</keyword>
<accession>A0A0P0Z3B2</accession>
<dbReference type="PANTHER" id="PTHR33619:SF3">
    <property type="entry name" value="POLYSACCHARIDE EXPORT PROTEIN GFCE-RELATED"/>
    <property type="match status" value="1"/>
</dbReference>
<evidence type="ECO:0000256" key="2">
    <source>
        <dbReference type="SAM" id="Coils"/>
    </source>
</evidence>
<dbReference type="AlphaFoldDB" id="A0A0P0Z3B2"/>
<feature type="coiled-coil region" evidence="2">
    <location>
        <begin position="154"/>
        <end position="181"/>
    </location>
</feature>
<keyword evidence="2" id="KW-0175">Coiled coil</keyword>
<evidence type="ECO:0000259" key="5">
    <source>
        <dbReference type="Pfam" id="PF10531"/>
    </source>
</evidence>
<evidence type="ECO:0000313" key="7">
    <source>
        <dbReference type="EMBL" id="BAT28250.1"/>
    </source>
</evidence>
<organism evidence="7">
    <name type="scientific">Aureimonas frigidaquae</name>
    <dbReference type="NCBI Taxonomy" id="424757"/>
    <lineage>
        <taxon>Bacteria</taxon>
        <taxon>Pseudomonadati</taxon>
        <taxon>Pseudomonadota</taxon>
        <taxon>Alphaproteobacteria</taxon>
        <taxon>Hyphomicrobiales</taxon>
        <taxon>Aurantimonadaceae</taxon>
        <taxon>Aureimonas</taxon>
    </lineage>
</organism>
<dbReference type="Gene3D" id="3.30.1950.10">
    <property type="entry name" value="wza like domain"/>
    <property type="match status" value="1"/>
</dbReference>
<feature type="chain" id="PRO_5006058035" description="Polysaccharide export protein" evidence="3">
    <location>
        <begin position="22"/>
        <end position="409"/>
    </location>
</feature>
<evidence type="ECO:0000256" key="3">
    <source>
        <dbReference type="SAM" id="SignalP"/>
    </source>
</evidence>
<evidence type="ECO:0008006" key="8">
    <source>
        <dbReference type="Google" id="ProtNLM"/>
    </source>
</evidence>
<dbReference type="Pfam" id="PF25994">
    <property type="entry name" value="HH_AprE"/>
    <property type="match status" value="1"/>
</dbReference>
<dbReference type="GO" id="GO:0015159">
    <property type="term" value="F:polysaccharide transmembrane transporter activity"/>
    <property type="evidence" value="ECO:0007669"/>
    <property type="project" value="InterPro"/>
</dbReference>
<reference evidence="7" key="1">
    <citation type="journal article" date="2015" name="Proc. Natl. Acad. Sci. U.S.A.">
        <title>Bacterial clade with the ribosomal RNA operon on a small plasmid rather than the chromosome.</title>
        <authorList>
            <person name="Anda M."/>
            <person name="Ohtsubo Y."/>
            <person name="Okubo T."/>
            <person name="Sugawara M."/>
            <person name="Nagata Y."/>
            <person name="Tsuda M."/>
            <person name="Minamisawa K."/>
            <person name="Mitsui H."/>
        </authorList>
    </citation>
    <scope>NUCLEOTIDE SEQUENCE</scope>
    <source>
        <strain evidence="7">JCM 14755</strain>
    </source>
</reference>
<proteinExistence type="predicted"/>
<feature type="domain" description="Polysaccharide export protein N-terminal" evidence="4">
    <location>
        <begin position="20"/>
        <end position="85"/>
    </location>
</feature>
<feature type="domain" description="Soluble ligand binding" evidence="5">
    <location>
        <begin position="103"/>
        <end position="134"/>
    </location>
</feature>
<evidence type="ECO:0000256" key="1">
    <source>
        <dbReference type="ARBA" id="ARBA00022729"/>
    </source>
</evidence>
<protein>
    <recommendedName>
        <fullName evidence="8">Polysaccharide export protein</fullName>
    </recommendedName>
</protein>
<dbReference type="Gene3D" id="1.10.287.1490">
    <property type="match status" value="1"/>
</dbReference>
<evidence type="ECO:0000259" key="4">
    <source>
        <dbReference type="Pfam" id="PF02563"/>
    </source>
</evidence>
<sequence length="409" mass="44931">MRLMIFIISICLSFVSVAARADTYKLQPGDEVEIWVAQDERMNRDAVVSPDGNLSLPLVGQIQAQDQTVDQLEATLTEKLAGFFKGELNLSVMLKPGPQHMPMVYVVGDVDAPGAFPYRPTMTVLHAVTVAGGLYRTPMEARDQDRAVVVEGQIDQSRKNIAELTVRIARINSELAGQEQVILPDDALPELSDAEKVTLLNREKQVLDAHIAEFQAQKRVQQQLNDFGVSGTDAIRRQIESVKNRVALAKERLAATASLVSKGLSHKSAQLELEAEVGELNEQGDQLQSELSALESTSVNERSRIDTYFTTRQSSLLAELHESERQLEAARNGLVEAERVMSIYRNTEMAERRGITAGFTVIRTHDGKVTEAPAEETTLLQPGDLVRVTYQQGGQRSAALADGTQPSGN</sequence>
<dbReference type="Pfam" id="PF02563">
    <property type="entry name" value="Poly_export"/>
    <property type="match status" value="1"/>
</dbReference>
<feature type="coiled-coil region" evidence="2">
    <location>
        <begin position="232"/>
        <end position="340"/>
    </location>
</feature>
<feature type="domain" description="AprE-like long alpha-helical hairpin" evidence="6">
    <location>
        <begin position="152"/>
        <end position="338"/>
    </location>
</feature>